<evidence type="ECO:0000256" key="1">
    <source>
        <dbReference type="ARBA" id="ARBA00023157"/>
    </source>
</evidence>
<organism evidence="6">
    <name type="scientific">Hadrurus spadix</name>
    <dbReference type="NCBI Taxonomy" id="141984"/>
    <lineage>
        <taxon>Eukaryota</taxon>
        <taxon>Metazoa</taxon>
        <taxon>Ecdysozoa</taxon>
        <taxon>Arthropoda</taxon>
        <taxon>Chelicerata</taxon>
        <taxon>Arachnida</taxon>
        <taxon>Scorpiones</taxon>
        <taxon>Iurida</taxon>
        <taxon>Iuroidea</taxon>
        <taxon>Hadrurus</taxon>
    </lineage>
</organism>
<dbReference type="InterPro" id="IPR001254">
    <property type="entry name" value="Trypsin_dom"/>
</dbReference>
<dbReference type="InterPro" id="IPR001314">
    <property type="entry name" value="Peptidase_S1A"/>
</dbReference>
<dbReference type="InterPro" id="IPR018114">
    <property type="entry name" value="TRYPSIN_HIS"/>
</dbReference>
<protein>
    <submittedName>
        <fullName evidence="6">Serine proteinase</fullName>
    </submittedName>
</protein>
<sequence>MFQPLIILYCTFVALSDWVADYNNDARPLCPTELGPSSRTPEEGHRIVGGEHAGKTTFPFAVGLVYVDPYHERFTRDNIICGGTMITDLHVLTAAHCLNFDIMKYIAYLRVTVSDYDLEDPNEVKSYLRKIRYISLESQYNVITHDNDIAIITLDLPIPLNENMRMVALPFLGRKVRAGTMCTVWGWGLTSHNRTSAVMLKINVPIIHRRVCWQRVFWHITENMICAGGERGKAACEGDSGGSLLLRKGNAYCMIGIVSFGSIECAKNHVPVIYTNVASYTDKIYMATKDASCKPRIL</sequence>
<dbReference type="PRINTS" id="PR00722">
    <property type="entry name" value="CHYMOTRYPSIN"/>
</dbReference>
<feature type="chain" id="PRO_5012597009" evidence="4">
    <location>
        <begin position="17"/>
        <end position="298"/>
    </location>
</feature>
<dbReference type="PROSITE" id="PS00135">
    <property type="entry name" value="TRYPSIN_SER"/>
    <property type="match status" value="1"/>
</dbReference>
<reference evidence="6" key="1">
    <citation type="submission" date="2016-11" db="EMBL/GenBank/DDBJ databases">
        <title>Venom-gland transcriptomics and venom proteomics of the black-back scorpion (Hadrurus spadix) reveal detectability challenges and an unexplored realm of animal toxin diversity.</title>
        <authorList>
            <person name="Rokyta D.R."/>
            <person name="Ward M.J."/>
        </authorList>
    </citation>
    <scope>NUCLEOTIDE SEQUENCE</scope>
    <source>
        <tissue evidence="6">Venom gland</tissue>
    </source>
</reference>
<dbReference type="EMBL" id="GFAH01000580">
    <property type="protein sequence ID" value="JAV47809.1"/>
    <property type="molecule type" value="Transcribed_RNA"/>
</dbReference>
<comment type="similarity">
    <text evidence="2">Belongs to the peptidase S1 family. CLIP subfamily.</text>
</comment>
<evidence type="ECO:0000313" key="6">
    <source>
        <dbReference type="EMBL" id="JAV47809.1"/>
    </source>
</evidence>
<keyword evidence="3" id="KW-0645">Protease</keyword>
<keyword evidence="3" id="KW-0720">Serine protease</keyword>
<dbReference type="Pfam" id="PF00089">
    <property type="entry name" value="Trypsin"/>
    <property type="match status" value="1"/>
</dbReference>
<proteinExistence type="inferred from homology"/>
<dbReference type="PROSITE" id="PS50240">
    <property type="entry name" value="TRYPSIN_DOM"/>
    <property type="match status" value="1"/>
</dbReference>
<keyword evidence="1" id="KW-1015">Disulfide bond</keyword>
<dbReference type="InterPro" id="IPR043504">
    <property type="entry name" value="Peptidase_S1_PA_chymotrypsin"/>
</dbReference>
<dbReference type="SMART" id="SM00020">
    <property type="entry name" value="Tryp_SPc"/>
    <property type="match status" value="1"/>
</dbReference>
<evidence type="ECO:0000256" key="3">
    <source>
        <dbReference type="RuleBase" id="RU363034"/>
    </source>
</evidence>
<keyword evidence="4" id="KW-0732">Signal</keyword>
<dbReference type="PANTHER" id="PTHR24253:SF176">
    <property type="entry name" value="CORIN, ISOFORM B"/>
    <property type="match status" value="1"/>
</dbReference>
<dbReference type="PANTHER" id="PTHR24253">
    <property type="entry name" value="TRANSMEMBRANE PROTEASE SERINE"/>
    <property type="match status" value="1"/>
</dbReference>
<dbReference type="FunFam" id="2.40.10.10:FF:000002">
    <property type="entry name" value="Transmembrane protease serine"/>
    <property type="match status" value="1"/>
</dbReference>
<feature type="domain" description="Peptidase S1" evidence="5">
    <location>
        <begin position="47"/>
        <end position="289"/>
    </location>
</feature>
<dbReference type="AlphaFoldDB" id="A0A1W7R9J3"/>
<keyword evidence="3" id="KW-0378">Hydrolase</keyword>
<dbReference type="GO" id="GO:0004252">
    <property type="term" value="F:serine-type endopeptidase activity"/>
    <property type="evidence" value="ECO:0007669"/>
    <property type="project" value="InterPro"/>
</dbReference>
<dbReference type="InterPro" id="IPR009003">
    <property type="entry name" value="Peptidase_S1_PA"/>
</dbReference>
<dbReference type="PROSITE" id="PS00134">
    <property type="entry name" value="TRYPSIN_HIS"/>
    <property type="match status" value="1"/>
</dbReference>
<evidence type="ECO:0000256" key="2">
    <source>
        <dbReference type="ARBA" id="ARBA00024195"/>
    </source>
</evidence>
<dbReference type="SUPFAM" id="SSF50494">
    <property type="entry name" value="Trypsin-like serine proteases"/>
    <property type="match status" value="1"/>
</dbReference>
<dbReference type="GO" id="GO:0006508">
    <property type="term" value="P:proteolysis"/>
    <property type="evidence" value="ECO:0007669"/>
    <property type="project" value="UniProtKB-KW"/>
</dbReference>
<evidence type="ECO:0000259" key="5">
    <source>
        <dbReference type="PROSITE" id="PS50240"/>
    </source>
</evidence>
<accession>A0A1W7R9J3</accession>
<dbReference type="InterPro" id="IPR033116">
    <property type="entry name" value="TRYPSIN_SER"/>
</dbReference>
<name>A0A1W7R9J3_9SCOR</name>
<dbReference type="CDD" id="cd00190">
    <property type="entry name" value="Tryp_SPc"/>
    <property type="match status" value="1"/>
</dbReference>
<dbReference type="Gene3D" id="2.40.10.10">
    <property type="entry name" value="Trypsin-like serine proteases"/>
    <property type="match status" value="1"/>
</dbReference>
<feature type="signal peptide" evidence="4">
    <location>
        <begin position="1"/>
        <end position="16"/>
    </location>
</feature>
<evidence type="ECO:0000256" key="4">
    <source>
        <dbReference type="SAM" id="SignalP"/>
    </source>
</evidence>